<protein>
    <submittedName>
        <fullName evidence="2">DUF975 family protein</fullName>
    </submittedName>
</protein>
<name>A0ABT4D8Y9_9CLOT</name>
<dbReference type="EMBL" id="JAPQFJ010000008">
    <property type="protein sequence ID" value="MCY6958745.1"/>
    <property type="molecule type" value="Genomic_DNA"/>
</dbReference>
<reference evidence="2" key="1">
    <citation type="submission" date="2022-12" db="EMBL/GenBank/DDBJ databases">
        <title>Clostridium sp. nov., isolated from industrial wastewater.</title>
        <authorList>
            <person name="Jiayan W."/>
        </authorList>
    </citation>
    <scope>NUCLEOTIDE SEQUENCE</scope>
    <source>
        <strain evidence="2">ZC22-4</strain>
    </source>
</reference>
<dbReference type="Proteomes" id="UP001144612">
    <property type="component" value="Unassembled WGS sequence"/>
</dbReference>
<organism evidence="2 3">
    <name type="scientific">Clostridium brassicae</name>
    <dbReference type="NCBI Taxonomy" id="2999072"/>
    <lineage>
        <taxon>Bacteria</taxon>
        <taxon>Bacillati</taxon>
        <taxon>Bacillota</taxon>
        <taxon>Clostridia</taxon>
        <taxon>Eubacteriales</taxon>
        <taxon>Clostridiaceae</taxon>
        <taxon>Clostridium</taxon>
    </lineage>
</organism>
<keyword evidence="1" id="KW-0812">Transmembrane</keyword>
<dbReference type="PANTHER" id="PTHR40076:SF1">
    <property type="entry name" value="MEMBRANE PROTEIN"/>
    <property type="match status" value="1"/>
</dbReference>
<proteinExistence type="predicted"/>
<feature type="transmembrane region" description="Helical" evidence="1">
    <location>
        <begin position="118"/>
        <end position="146"/>
    </location>
</feature>
<keyword evidence="1" id="KW-0472">Membrane</keyword>
<gene>
    <name evidence="2" type="ORF">OW729_09015</name>
</gene>
<dbReference type="PANTHER" id="PTHR40076">
    <property type="entry name" value="MEMBRANE PROTEIN-RELATED"/>
    <property type="match status" value="1"/>
</dbReference>
<keyword evidence="3" id="KW-1185">Reference proteome</keyword>
<evidence type="ECO:0000256" key="1">
    <source>
        <dbReference type="SAM" id="Phobius"/>
    </source>
</evidence>
<evidence type="ECO:0000313" key="3">
    <source>
        <dbReference type="Proteomes" id="UP001144612"/>
    </source>
</evidence>
<dbReference type="Pfam" id="PF06161">
    <property type="entry name" value="DUF975"/>
    <property type="match status" value="1"/>
</dbReference>
<sequence>MSIKSTGKLKKESLVQLKGNWGIAILVSFIAILFTDGVFYLSNINEFKEIIADPFYYKSIADDNVGTTALFKIGLLIKLLIGGCITSGLYKFFLNILRKNNPKVENILSGFKFFGKNFLIQLVIYIFTFLWSIVIYIPATIILLIIVASNRGGFYTLDMPSLASSIAIVLIMIILIIAAYILIYIAVARYEMAFFIANDNPELTCMECVGASKEMMDGNCVRYFLLNLTFIGWEILSILTLGLGYLWLRPYKYAVKADFYMNLKDEDISSGDIMFKDKDSHLEESPLIKEEFKEI</sequence>
<keyword evidence="1" id="KW-1133">Transmembrane helix</keyword>
<dbReference type="RefSeq" id="WP_268061164.1">
    <property type="nucleotide sequence ID" value="NZ_JAPQFJ010000008.1"/>
</dbReference>
<dbReference type="InterPro" id="IPR010380">
    <property type="entry name" value="DUF975"/>
</dbReference>
<feature type="transmembrane region" description="Helical" evidence="1">
    <location>
        <begin position="21"/>
        <end position="41"/>
    </location>
</feature>
<feature type="transmembrane region" description="Helical" evidence="1">
    <location>
        <begin position="75"/>
        <end position="97"/>
    </location>
</feature>
<evidence type="ECO:0000313" key="2">
    <source>
        <dbReference type="EMBL" id="MCY6958745.1"/>
    </source>
</evidence>
<comment type="caution">
    <text evidence="2">The sequence shown here is derived from an EMBL/GenBank/DDBJ whole genome shotgun (WGS) entry which is preliminary data.</text>
</comment>
<feature type="transmembrane region" description="Helical" evidence="1">
    <location>
        <begin position="223"/>
        <end position="248"/>
    </location>
</feature>
<accession>A0ABT4D8Y9</accession>
<feature type="transmembrane region" description="Helical" evidence="1">
    <location>
        <begin position="166"/>
        <end position="187"/>
    </location>
</feature>